<evidence type="ECO:0000313" key="1">
    <source>
        <dbReference type="EMBL" id="ARP84169.1"/>
    </source>
</evidence>
<dbReference type="Proteomes" id="UP000194151">
    <property type="component" value="Chromosome"/>
</dbReference>
<dbReference type="RefSeq" id="WP_086067492.1">
    <property type="nucleotide sequence ID" value="NZ_CP021108.1"/>
</dbReference>
<proteinExistence type="predicted"/>
<dbReference type="InterPro" id="IPR011009">
    <property type="entry name" value="Kinase-like_dom_sf"/>
</dbReference>
<dbReference type="AlphaFoldDB" id="A0A1W6YTD4"/>
<dbReference type="InterPro" id="IPR019647">
    <property type="entry name" value="PhoP_reg_network_YrbL"/>
</dbReference>
<protein>
    <recommendedName>
        <fullName evidence="3">PhoP regulatory network protein YrbL</fullName>
    </recommendedName>
</protein>
<dbReference type="OrthoDB" id="8630809at2"/>
<evidence type="ECO:0008006" key="3">
    <source>
        <dbReference type="Google" id="ProtNLM"/>
    </source>
</evidence>
<dbReference type="SUPFAM" id="SSF56112">
    <property type="entry name" value="Protein kinase-like (PK-like)"/>
    <property type="match status" value="1"/>
</dbReference>
<gene>
    <name evidence="1" type="ORF">CAL12_27385</name>
</gene>
<dbReference type="EMBL" id="CP021108">
    <property type="protein sequence ID" value="ARP84169.1"/>
    <property type="molecule type" value="Genomic_DNA"/>
</dbReference>
<dbReference type="Pfam" id="PF10707">
    <property type="entry name" value="YrbL-PhoP_reg"/>
    <property type="match status" value="1"/>
</dbReference>
<sequence>MSTLPPEWSCKTAAGQDVVLVLAEKIGAGHDREVWRHPLNRALGVKVAKPQHERAQNDIDLHYSVHLERSGVKGPHLPRVHGWVQTNRGRGLVVDLVQRPDGTPCPTLSQALRGGLISEMEAVGLVYEACDWLIRNNVILADYGIDNFLVRESSLEGRAYLVFVDGLGTRHFDFKYWARCRFTALEQWAARHKARSFREKTLDMLRDRSSRLWVPKKKQCVPA</sequence>
<evidence type="ECO:0000313" key="2">
    <source>
        <dbReference type="Proteomes" id="UP000194151"/>
    </source>
</evidence>
<reference evidence="1 2" key="1">
    <citation type="submission" date="2017-05" db="EMBL/GenBank/DDBJ databases">
        <title>Complete and WGS of Bordetella genogroups.</title>
        <authorList>
            <person name="Spilker T."/>
            <person name="LiPuma J."/>
        </authorList>
    </citation>
    <scope>NUCLEOTIDE SEQUENCE [LARGE SCALE GENOMIC DNA]</scope>
    <source>
        <strain evidence="1 2">AU19157</strain>
    </source>
</reference>
<keyword evidence="2" id="KW-1185">Reference proteome</keyword>
<dbReference type="KEGG" id="bgv:CAL12_27385"/>
<dbReference type="STRING" id="1416806.CAL12_27385"/>
<organism evidence="1 2">
    <name type="scientific">Bordetella genomosp. 8</name>
    <dbReference type="NCBI Taxonomy" id="1416806"/>
    <lineage>
        <taxon>Bacteria</taxon>
        <taxon>Pseudomonadati</taxon>
        <taxon>Pseudomonadota</taxon>
        <taxon>Betaproteobacteria</taxon>
        <taxon>Burkholderiales</taxon>
        <taxon>Alcaligenaceae</taxon>
        <taxon>Bordetella</taxon>
    </lineage>
</organism>
<name>A0A1W6YTD4_9BORD</name>
<accession>A0A1W6YTD4</accession>